<evidence type="ECO:0000256" key="1">
    <source>
        <dbReference type="ARBA" id="ARBA00010062"/>
    </source>
</evidence>
<dbReference type="InterPro" id="IPR028082">
    <property type="entry name" value="Peripla_BP_I"/>
</dbReference>
<dbReference type="SUPFAM" id="SSF53822">
    <property type="entry name" value="Periplasmic binding protein-like I"/>
    <property type="match status" value="1"/>
</dbReference>
<accession>A0A5S3PAW0</accession>
<dbReference type="OrthoDB" id="7210494at2"/>
<feature type="region of interest" description="Disordered" evidence="4">
    <location>
        <begin position="29"/>
        <end position="53"/>
    </location>
</feature>
<evidence type="ECO:0000256" key="4">
    <source>
        <dbReference type="SAM" id="MobiDB-lite"/>
    </source>
</evidence>
<dbReference type="PANTHER" id="PTHR30483">
    <property type="entry name" value="LEUCINE-SPECIFIC-BINDING PROTEIN"/>
    <property type="match status" value="1"/>
</dbReference>
<dbReference type="Pfam" id="PF13458">
    <property type="entry name" value="Peripla_BP_6"/>
    <property type="match status" value="1"/>
</dbReference>
<dbReference type="CDD" id="cd06339">
    <property type="entry name" value="PBP1_YraM_LppC_lipoprotein-like"/>
    <property type="match status" value="1"/>
</dbReference>
<comment type="similarity">
    <text evidence="1">Belongs to the leucine-binding protein family.</text>
</comment>
<dbReference type="PROSITE" id="PS51257">
    <property type="entry name" value="PROKAR_LIPOPROTEIN"/>
    <property type="match status" value="1"/>
</dbReference>
<name>A0A5S3PAW0_9SPHN</name>
<keyword evidence="2 5" id="KW-0732">Signal</keyword>
<evidence type="ECO:0000256" key="5">
    <source>
        <dbReference type="SAM" id="SignalP"/>
    </source>
</evidence>
<sequence>MKRLMITRRTMATAALAGLLAGCSIIPKGPTSTRPVDPAPTVATEPSATELPTDETRHRVALLVPMSGQNGAVGQAIANATTMALMDTNATNLRITTYDTARGPQEAARKALAEGNKLILGPLLGSNVVSVQAEAGPANVPIISFSNDTSIAGPNVFVMGHIPEQSIMRTVQYARGRGARDFAILSPDGEYGQRAEDAMRAAVAAYGGRVSWVERYDRGNTSIVSAARRLKSQGGYDSVLIAENARLATMAAGPLREGSGSSTRLMGTELWSGESAITRAPALNGAMFSAVSDGRFKRFIDSYEARFGSQPYRIATLGYDAVLLSLRIARDWKPGRTFPIDALRSDDGFLGLDGAFRFQNNGVVQRAMEVREVRSGEVVVIDGAPTRF</sequence>
<keyword evidence="3" id="KW-0813">Transport</keyword>
<protein>
    <submittedName>
        <fullName evidence="7">Penicillin-binding protein activator</fullName>
    </submittedName>
</protein>
<dbReference type="GO" id="GO:0006865">
    <property type="term" value="P:amino acid transport"/>
    <property type="evidence" value="ECO:0007669"/>
    <property type="project" value="UniProtKB-KW"/>
</dbReference>
<evidence type="ECO:0000313" key="7">
    <source>
        <dbReference type="EMBL" id="TMM49885.1"/>
    </source>
</evidence>
<dbReference type="AlphaFoldDB" id="A0A5S3PAW0"/>
<evidence type="ECO:0000259" key="6">
    <source>
        <dbReference type="Pfam" id="PF13458"/>
    </source>
</evidence>
<reference evidence="7 8" key="1">
    <citation type="submission" date="2019-05" db="EMBL/GenBank/DDBJ databases">
        <title>Erythrobacter marisflavi sp. nov., isolated from isolated from water of an estuary environment.</title>
        <authorList>
            <person name="Yoon J.-H."/>
        </authorList>
    </citation>
    <scope>NUCLEOTIDE SEQUENCE [LARGE SCALE GENOMIC DNA]</scope>
    <source>
        <strain evidence="7 8">KEM-5</strain>
    </source>
</reference>
<keyword evidence="8" id="KW-1185">Reference proteome</keyword>
<dbReference type="InterPro" id="IPR051010">
    <property type="entry name" value="BCAA_transport"/>
</dbReference>
<evidence type="ECO:0000256" key="2">
    <source>
        <dbReference type="ARBA" id="ARBA00022729"/>
    </source>
</evidence>
<dbReference type="InterPro" id="IPR028081">
    <property type="entry name" value="Leu-bd"/>
</dbReference>
<feature type="domain" description="Leucine-binding protein" evidence="6">
    <location>
        <begin position="59"/>
        <end position="375"/>
    </location>
</feature>
<keyword evidence="3" id="KW-0029">Amino-acid transport</keyword>
<feature type="signal peptide" evidence="5">
    <location>
        <begin position="1"/>
        <end position="17"/>
    </location>
</feature>
<dbReference type="Proteomes" id="UP000309668">
    <property type="component" value="Unassembled WGS sequence"/>
</dbReference>
<feature type="chain" id="PRO_5024460726" evidence="5">
    <location>
        <begin position="18"/>
        <end position="388"/>
    </location>
</feature>
<dbReference type="Gene3D" id="3.40.50.2300">
    <property type="match status" value="2"/>
</dbReference>
<comment type="caution">
    <text evidence="7">The sequence shown here is derived from an EMBL/GenBank/DDBJ whole genome shotgun (WGS) entry which is preliminary data.</text>
</comment>
<dbReference type="PANTHER" id="PTHR30483:SF6">
    <property type="entry name" value="PERIPLASMIC BINDING PROTEIN OF ABC TRANSPORTER FOR NATURAL AMINO ACIDS"/>
    <property type="match status" value="1"/>
</dbReference>
<dbReference type="RefSeq" id="WP_138615446.1">
    <property type="nucleotide sequence ID" value="NZ_VCAO01000001.1"/>
</dbReference>
<proteinExistence type="inferred from homology"/>
<dbReference type="EMBL" id="VCAO01000001">
    <property type="protein sequence ID" value="TMM49885.1"/>
    <property type="molecule type" value="Genomic_DNA"/>
</dbReference>
<evidence type="ECO:0000313" key="8">
    <source>
        <dbReference type="Proteomes" id="UP000309668"/>
    </source>
</evidence>
<gene>
    <name evidence="7" type="ORF">FEV51_01410</name>
</gene>
<organism evidence="7 8">
    <name type="scientific">Qipengyuania marisflavi</name>
    <dbReference type="NCBI Taxonomy" id="2486356"/>
    <lineage>
        <taxon>Bacteria</taxon>
        <taxon>Pseudomonadati</taxon>
        <taxon>Pseudomonadota</taxon>
        <taxon>Alphaproteobacteria</taxon>
        <taxon>Sphingomonadales</taxon>
        <taxon>Erythrobacteraceae</taxon>
        <taxon>Qipengyuania</taxon>
    </lineage>
</organism>
<evidence type="ECO:0000256" key="3">
    <source>
        <dbReference type="ARBA" id="ARBA00022970"/>
    </source>
</evidence>